<name>A0ACC6P197_9BURK</name>
<accession>A0ACC6P197</accession>
<dbReference type="EMBL" id="JAWDIE010000007">
    <property type="protein sequence ID" value="MEJ7138003.1"/>
    <property type="molecule type" value="Genomic_DNA"/>
</dbReference>
<sequence>MRASLASSGPLRQWRRQWLDHGASPQLSADAPSMPGLTPELLRSWRRSLDAGLSPMGRLAPPDNASGPELQRLRSRHHDMIRHALPVMDHLMGQVGQSLVVLADPLGVLMHTRGSTAFASKAERVALLPGASWHESWRGTNAIGTALAESQAVEIHGAEHYLDRHACLTCAAAPIASPTGELLGILDISGDPRGRLPHSLGLVTLAAGLIENSLMRAGASPHLLLQLHPTSEGLDSVDQALLAVSPDGWIVGANRRALALLGLQQRDIGGLALDRVLEARIGDLIALARGGQPRQLAPSSAAGEALHRPERLFVRVHAPACEPPLHAASAQATSRASAPPAPTAPAHPPDALAVLDSGDAAWREAARQGRRLIARQVPLLIAGESGVGKEVFARALHAVSPRAAGPFVPIHCAALPEGLIEAELFGYTGGAYTGASRQGATGRIRQAHGGTLFLDEIGDMPLALQARLLRVLQDREVQPLGSGAAVRVDFTLLCASHRDLQREVAQGRFREDLYYRIQGVTLTLPALRQRSDRIALAHSLVAQLQAEAGEEAQGETSVGLSPALQSALQRHPWPGNVRQMRSVLAAALALRDAHEPLLDLHHLPPAWLDEALAQPDSAAPHPPPGSEHVHAAASASPRTLRELSDQVMARALENARGNVSAAARQLGISRQTVYRWRAGGNA</sequence>
<reference evidence="1" key="1">
    <citation type="submission" date="2023-10" db="EMBL/GenBank/DDBJ databases">
        <title>Amphibacter perezi, gen. nov., sp. nov. a novel taxa of the family Comamonadaceae, class Betaproteobacteria isolated from the skin microbiota of Pelophylax perezi from different populations.</title>
        <authorList>
            <person name="Costa S."/>
            <person name="Proenca D.N."/>
            <person name="Lopes I."/>
            <person name="Morais P.V."/>
        </authorList>
    </citation>
    <scope>NUCLEOTIDE SEQUENCE</scope>
    <source>
        <strain evidence="1">SL12-8</strain>
    </source>
</reference>
<protein>
    <submittedName>
        <fullName evidence="1">Sigma-54-dependent Fis family transcriptional regulator</fullName>
    </submittedName>
</protein>
<evidence type="ECO:0000313" key="1">
    <source>
        <dbReference type="EMBL" id="MEJ7138003.1"/>
    </source>
</evidence>
<comment type="caution">
    <text evidence="1">The sequence shown here is derived from an EMBL/GenBank/DDBJ whole genome shotgun (WGS) entry which is preliminary data.</text>
</comment>
<proteinExistence type="predicted"/>
<gene>
    <name evidence="1" type="ORF">RV045_06110</name>
</gene>
<keyword evidence="2" id="KW-1185">Reference proteome</keyword>
<organism evidence="1 2">
    <name type="scientific">Amphibiibacter pelophylacis</name>
    <dbReference type="NCBI Taxonomy" id="1799477"/>
    <lineage>
        <taxon>Bacteria</taxon>
        <taxon>Pseudomonadati</taxon>
        <taxon>Pseudomonadota</taxon>
        <taxon>Betaproteobacteria</taxon>
        <taxon>Burkholderiales</taxon>
        <taxon>Sphaerotilaceae</taxon>
        <taxon>Amphibiibacter</taxon>
    </lineage>
</organism>
<dbReference type="Proteomes" id="UP001364695">
    <property type="component" value="Unassembled WGS sequence"/>
</dbReference>
<evidence type="ECO:0000313" key="2">
    <source>
        <dbReference type="Proteomes" id="UP001364695"/>
    </source>
</evidence>